<dbReference type="PANTHER" id="PTHR34846">
    <property type="entry name" value="4-CARBOXYMUCONOLACTONE DECARBOXYLASE FAMILY PROTEIN (AFU_ORTHOLOGUE AFUA_6G11590)"/>
    <property type="match status" value="1"/>
</dbReference>
<proteinExistence type="predicted"/>
<evidence type="ECO:0000259" key="1">
    <source>
        <dbReference type="Pfam" id="PF02627"/>
    </source>
</evidence>
<gene>
    <name evidence="2" type="ORF">GBAR_LOCUS26386</name>
</gene>
<dbReference type="SUPFAM" id="SSF69118">
    <property type="entry name" value="AhpD-like"/>
    <property type="match status" value="1"/>
</dbReference>
<dbReference type="InterPro" id="IPR029032">
    <property type="entry name" value="AhpD-like"/>
</dbReference>
<dbReference type="Gene3D" id="1.20.1290.10">
    <property type="entry name" value="AhpD-like"/>
    <property type="match status" value="1"/>
</dbReference>
<evidence type="ECO:0000313" key="2">
    <source>
        <dbReference type="EMBL" id="CAI8047683.1"/>
    </source>
</evidence>
<comment type="caution">
    <text evidence="2">The sequence shown here is derived from an EMBL/GenBank/DDBJ whole genome shotgun (WGS) entry which is preliminary data.</text>
</comment>
<sequence>MSGPFNAWLRSPVLGEAAQRVGEAVRFESALPPQLRELAILVVAAKWKAQYEWWAHERIARREGLDEGVIESVKAETLPDFSNSTEAIVYNFARELLDEHRVSDHLYNDAVEQLGEARVVELVILLGYYTLVSMTLNVSEVPVPAGEDAPFIDRTET</sequence>
<protein>
    <recommendedName>
        <fullName evidence="1">Carboxymuconolactone decarboxylase-like domain-containing protein</fullName>
    </recommendedName>
</protein>
<dbReference type="PANTHER" id="PTHR34846:SF11">
    <property type="entry name" value="4-CARBOXYMUCONOLACTONE DECARBOXYLASE FAMILY PROTEIN (AFU_ORTHOLOGUE AFUA_6G11590)"/>
    <property type="match status" value="1"/>
</dbReference>
<dbReference type="GO" id="GO:0051920">
    <property type="term" value="F:peroxiredoxin activity"/>
    <property type="evidence" value="ECO:0007669"/>
    <property type="project" value="InterPro"/>
</dbReference>
<dbReference type="AlphaFoldDB" id="A0AA35TGQ8"/>
<name>A0AA35TGQ8_GEOBA</name>
<accession>A0AA35TGQ8</accession>
<dbReference type="Proteomes" id="UP001174909">
    <property type="component" value="Unassembled WGS sequence"/>
</dbReference>
<organism evidence="2 3">
    <name type="scientific">Geodia barretti</name>
    <name type="common">Barrett's horny sponge</name>
    <dbReference type="NCBI Taxonomy" id="519541"/>
    <lineage>
        <taxon>Eukaryota</taxon>
        <taxon>Metazoa</taxon>
        <taxon>Porifera</taxon>
        <taxon>Demospongiae</taxon>
        <taxon>Heteroscleromorpha</taxon>
        <taxon>Tetractinellida</taxon>
        <taxon>Astrophorina</taxon>
        <taxon>Geodiidae</taxon>
        <taxon>Geodia</taxon>
    </lineage>
</organism>
<keyword evidence="3" id="KW-1185">Reference proteome</keyword>
<feature type="domain" description="Carboxymuconolactone decarboxylase-like" evidence="1">
    <location>
        <begin position="14"/>
        <end position="72"/>
    </location>
</feature>
<dbReference type="Pfam" id="PF02627">
    <property type="entry name" value="CMD"/>
    <property type="match status" value="1"/>
</dbReference>
<evidence type="ECO:0000313" key="3">
    <source>
        <dbReference type="Proteomes" id="UP001174909"/>
    </source>
</evidence>
<reference evidence="2" key="1">
    <citation type="submission" date="2023-03" db="EMBL/GenBank/DDBJ databases">
        <authorList>
            <person name="Steffen K."/>
            <person name="Cardenas P."/>
        </authorList>
    </citation>
    <scope>NUCLEOTIDE SEQUENCE</scope>
</reference>
<dbReference type="EMBL" id="CASHTH010003672">
    <property type="protein sequence ID" value="CAI8047683.1"/>
    <property type="molecule type" value="Genomic_DNA"/>
</dbReference>
<dbReference type="InterPro" id="IPR003779">
    <property type="entry name" value="CMD-like"/>
</dbReference>